<evidence type="ECO:0000313" key="2">
    <source>
        <dbReference type="EMBL" id="CEL05151.1"/>
    </source>
</evidence>
<feature type="transmembrane region" description="Helical" evidence="1">
    <location>
        <begin position="7"/>
        <end position="26"/>
    </location>
</feature>
<name>A0A0U5G6K0_ASPCI</name>
<protein>
    <submittedName>
        <fullName evidence="2">Uncharacterized protein</fullName>
    </submittedName>
</protein>
<reference evidence="3" key="1">
    <citation type="journal article" date="2016" name="Genome Announc.">
        <title>Draft genome sequences of fungus Aspergillus calidoustus.</title>
        <authorList>
            <person name="Horn F."/>
            <person name="Linde J."/>
            <person name="Mattern D.J."/>
            <person name="Walther G."/>
            <person name="Guthke R."/>
            <person name="Scherlach K."/>
            <person name="Martin K."/>
            <person name="Brakhage A.A."/>
            <person name="Petzke L."/>
            <person name="Valiante V."/>
        </authorList>
    </citation>
    <scope>NUCLEOTIDE SEQUENCE [LARGE SCALE GENOMIC DNA]</scope>
    <source>
        <strain evidence="3">SF006504</strain>
    </source>
</reference>
<dbReference type="STRING" id="454130.A0A0U5G6K0"/>
<gene>
    <name evidence="2" type="ORF">ASPCAL06271</name>
</gene>
<keyword evidence="1" id="KW-0812">Transmembrane</keyword>
<dbReference type="OMA" id="FCGGVWA"/>
<evidence type="ECO:0000313" key="3">
    <source>
        <dbReference type="Proteomes" id="UP000054771"/>
    </source>
</evidence>
<dbReference type="EMBL" id="CDMC01000005">
    <property type="protein sequence ID" value="CEL05151.1"/>
    <property type="molecule type" value="Genomic_DNA"/>
</dbReference>
<keyword evidence="3" id="KW-1185">Reference proteome</keyword>
<dbReference type="Proteomes" id="UP000054771">
    <property type="component" value="Unassembled WGS sequence"/>
</dbReference>
<dbReference type="OrthoDB" id="4436466at2759"/>
<sequence length="225" mass="24783">MPIPWKILGGTAATGVAGTGLFFVYLTHGIETVPMQASDTIFHSQFHAAYNPNGNPTIHDLHVIRVPLHRIEPGLLEDQEKLLERFCGGVWAGIGFAPHRILLSLIENRDGTKPQIWTRPDLLHSQYSVGTDIAGNFEVIDRTASSILIRGGGKTSVRGLRPLDALMELGASIDRENNMVEFAFKSLFFQGLGVSREKLMPAPVVWLHEQYAKAMLGGGVRYVLK</sequence>
<proteinExistence type="predicted"/>
<keyword evidence="1" id="KW-1133">Transmembrane helix</keyword>
<dbReference type="AlphaFoldDB" id="A0A0U5G6K0"/>
<accession>A0A0U5G6K0</accession>
<organism evidence="2 3">
    <name type="scientific">Aspergillus calidoustus</name>
    <dbReference type="NCBI Taxonomy" id="454130"/>
    <lineage>
        <taxon>Eukaryota</taxon>
        <taxon>Fungi</taxon>
        <taxon>Dikarya</taxon>
        <taxon>Ascomycota</taxon>
        <taxon>Pezizomycotina</taxon>
        <taxon>Eurotiomycetes</taxon>
        <taxon>Eurotiomycetidae</taxon>
        <taxon>Eurotiales</taxon>
        <taxon>Aspergillaceae</taxon>
        <taxon>Aspergillus</taxon>
        <taxon>Aspergillus subgen. Nidulantes</taxon>
    </lineage>
</organism>
<evidence type="ECO:0000256" key="1">
    <source>
        <dbReference type="SAM" id="Phobius"/>
    </source>
</evidence>
<keyword evidence="1" id="KW-0472">Membrane</keyword>